<sequence length="94" mass="9736">MLKPLTVLIASLFLLPACTQPQPSTAGASTDQPASQSTARIGLANPASVNCTRQGGTLQIVDTGNGQLGMCRFPGGQSCEEWALFRGECSPGQK</sequence>
<feature type="chain" id="PRO_5007622272" description="Hemolysin" evidence="1">
    <location>
        <begin position="20"/>
        <end position="94"/>
    </location>
</feature>
<name>A0A158BWM6_9BURK</name>
<dbReference type="Pfam" id="PF03891">
    <property type="entry name" value="DUF333"/>
    <property type="match status" value="1"/>
</dbReference>
<feature type="signal peptide" evidence="1">
    <location>
        <begin position="1"/>
        <end position="19"/>
    </location>
</feature>
<evidence type="ECO:0000313" key="2">
    <source>
        <dbReference type="EMBL" id="SAK73667.1"/>
    </source>
</evidence>
<keyword evidence="1" id="KW-0732">Signal</keyword>
<dbReference type="OrthoDB" id="148878at2"/>
<dbReference type="STRING" id="1777143.AWB82_04553"/>
<accession>A0A158BWM6</accession>
<protein>
    <recommendedName>
        <fullName evidence="4">Hemolysin</fullName>
    </recommendedName>
</protein>
<proteinExistence type="predicted"/>
<reference evidence="2" key="1">
    <citation type="submission" date="2016-01" db="EMBL/GenBank/DDBJ databases">
        <authorList>
            <person name="Peeters C."/>
        </authorList>
    </citation>
    <scope>NUCLEOTIDE SEQUENCE [LARGE SCALE GENOMIC DNA]</scope>
    <source>
        <strain evidence="2">LMG 29325</strain>
    </source>
</reference>
<organism evidence="2 3">
    <name type="scientific">Caballeronia glebae</name>
    <dbReference type="NCBI Taxonomy" id="1777143"/>
    <lineage>
        <taxon>Bacteria</taxon>
        <taxon>Pseudomonadati</taxon>
        <taxon>Pseudomonadota</taxon>
        <taxon>Betaproteobacteria</taxon>
        <taxon>Burkholderiales</taxon>
        <taxon>Burkholderiaceae</taxon>
        <taxon>Caballeronia</taxon>
    </lineage>
</organism>
<dbReference type="InterPro" id="IPR005590">
    <property type="entry name" value="DUF333"/>
</dbReference>
<dbReference type="PANTHER" id="PTHR38008">
    <property type="entry name" value="HEMOLYSIN-RELATED"/>
    <property type="match status" value="1"/>
</dbReference>
<evidence type="ECO:0000256" key="1">
    <source>
        <dbReference type="SAM" id="SignalP"/>
    </source>
</evidence>
<evidence type="ECO:0008006" key="4">
    <source>
        <dbReference type="Google" id="ProtNLM"/>
    </source>
</evidence>
<gene>
    <name evidence="2" type="ORF">AWB82_04553</name>
</gene>
<dbReference type="EMBL" id="FCOJ02000036">
    <property type="protein sequence ID" value="SAK73667.1"/>
    <property type="molecule type" value="Genomic_DNA"/>
</dbReference>
<dbReference type="PANTHER" id="PTHR38008:SF2">
    <property type="entry name" value="HEMOLYSIN"/>
    <property type="match status" value="1"/>
</dbReference>
<dbReference type="AlphaFoldDB" id="A0A158BWM6"/>
<evidence type="ECO:0000313" key="3">
    <source>
        <dbReference type="Proteomes" id="UP000054596"/>
    </source>
</evidence>
<dbReference type="Proteomes" id="UP000054596">
    <property type="component" value="Unassembled WGS sequence"/>
</dbReference>
<keyword evidence="3" id="KW-1185">Reference proteome</keyword>
<comment type="caution">
    <text evidence="2">The sequence shown here is derived from an EMBL/GenBank/DDBJ whole genome shotgun (WGS) entry which is preliminary data.</text>
</comment>
<dbReference type="RefSeq" id="WP_086971212.1">
    <property type="nucleotide sequence ID" value="NZ_FCOJ02000036.1"/>
</dbReference>